<gene>
    <name evidence="1" type="ORF">AHMF7616_00248</name>
</gene>
<keyword evidence="2" id="KW-1185">Reference proteome</keyword>
<dbReference type="AlphaFoldDB" id="A0A369QHA7"/>
<sequence>MLKMCFVENYIKNSRLYEREFKNSFYLLNVLLQRIGGYVKFHVGPQGNSTGN</sequence>
<evidence type="ECO:0000313" key="1">
    <source>
        <dbReference type="EMBL" id="RDC61668.1"/>
    </source>
</evidence>
<accession>A0A369QHA7</accession>
<comment type="caution">
    <text evidence="1">The sequence shown here is derived from an EMBL/GenBank/DDBJ whole genome shotgun (WGS) entry which is preliminary data.</text>
</comment>
<name>A0A369QHA7_9BACT</name>
<evidence type="ECO:0000313" key="2">
    <source>
        <dbReference type="Proteomes" id="UP000253919"/>
    </source>
</evidence>
<proteinExistence type="predicted"/>
<organism evidence="1 2">
    <name type="scientific">Adhaeribacter pallidiroseus</name>
    <dbReference type="NCBI Taxonomy" id="2072847"/>
    <lineage>
        <taxon>Bacteria</taxon>
        <taxon>Pseudomonadati</taxon>
        <taxon>Bacteroidota</taxon>
        <taxon>Cytophagia</taxon>
        <taxon>Cytophagales</taxon>
        <taxon>Hymenobacteraceae</taxon>
        <taxon>Adhaeribacter</taxon>
    </lineage>
</organism>
<reference evidence="1 2" key="1">
    <citation type="submission" date="2018-04" db="EMBL/GenBank/DDBJ databases">
        <title>Adhaeribacter sp. HMF7616 genome sequencing and assembly.</title>
        <authorList>
            <person name="Kang H."/>
            <person name="Kang J."/>
            <person name="Cha I."/>
            <person name="Kim H."/>
            <person name="Joh K."/>
        </authorList>
    </citation>
    <scope>NUCLEOTIDE SEQUENCE [LARGE SCALE GENOMIC DNA]</scope>
    <source>
        <strain evidence="1 2">HMF7616</strain>
    </source>
</reference>
<protein>
    <submittedName>
        <fullName evidence="1">Uncharacterized protein</fullName>
    </submittedName>
</protein>
<dbReference type="EMBL" id="QASA01000001">
    <property type="protein sequence ID" value="RDC61668.1"/>
    <property type="molecule type" value="Genomic_DNA"/>
</dbReference>
<dbReference type="Proteomes" id="UP000253919">
    <property type="component" value="Unassembled WGS sequence"/>
</dbReference>